<keyword evidence="10" id="KW-1133">Transmembrane helix</keyword>
<dbReference type="CDD" id="cd11060">
    <property type="entry name" value="CYP57A1-like"/>
    <property type="match status" value="1"/>
</dbReference>
<keyword evidence="6 8" id="KW-0408">Iron</keyword>
<keyword evidence="7 9" id="KW-0503">Monooxygenase</keyword>
<dbReference type="Proteomes" id="UP000215305">
    <property type="component" value="Unassembled WGS sequence"/>
</dbReference>
<dbReference type="AlphaFoldDB" id="A0A397G2B7"/>
<feature type="binding site" description="axial binding residue" evidence="8">
    <location>
        <position position="461"/>
    </location>
    <ligand>
        <name>heme</name>
        <dbReference type="ChEBI" id="CHEBI:30413"/>
    </ligand>
    <ligandPart>
        <name>Fe</name>
        <dbReference type="ChEBI" id="CHEBI:18248"/>
    </ligandPart>
</feature>
<dbReference type="PRINTS" id="PR00463">
    <property type="entry name" value="EP450I"/>
</dbReference>
<feature type="transmembrane region" description="Helical" evidence="10">
    <location>
        <begin position="27"/>
        <end position="48"/>
    </location>
</feature>
<comment type="cofactor">
    <cofactor evidence="1 8">
        <name>heme</name>
        <dbReference type="ChEBI" id="CHEBI:30413"/>
    </cofactor>
</comment>
<evidence type="ECO:0008006" key="13">
    <source>
        <dbReference type="Google" id="ProtNLM"/>
    </source>
</evidence>
<evidence type="ECO:0000256" key="8">
    <source>
        <dbReference type="PIRSR" id="PIRSR602401-1"/>
    </source>
</evidence>
<dbReference type="GO" id="GO:0020037">
    <property type="term" value="F:heme binding"/>
    <property type="evidence" value="ECO:0007669"/>
    <property type="project" value="InterPro"/>
</dbReference>
<dbReference type="FunFam" id="1.10.630.10:FF:000050">
    <property type="entry name" value="Cytochrome P450 monooxygenase"/>
    <property type="match status" value="1"/>
</dbReference>
<keyword evidence="5 9" id="KW-0560">Oxidoreductase</keyword>
<comment type="caution">
    <text evidence="11">The sequence shown here is derived from an EMBL/GenBank/DDBJ whole genome shotgun (WGS) entry which is preliminary data.</text>
</comment>
<dbReference type="Pfam" id="PF00067">
    <property type="entry name" value="p450"/>
    <property type="match status" value="1"/>
</dbReference>
<dbReference type="PANTHER" id="PTHR24305:SF232">
    <property type="entry name" value="P450, PUTATIVE (EUROFUNG)-RELATED"/>
    <property type="match status" value="1"/>
</dbReference>
<protein>
    <recommendedName>
        <fullName evidence="13">Cytochrome P450 monooxygenase</fullName>
    </recommendedName>
</protein>
<dbReference type="PROSITE" id="PS00086">
    <property type="entry name" value="CYTOCHROME_P450"/>
    <property type="match status" value="1"/>
</dbReference>
<keyword evidence="3 8" id="KW-0349">Heme</keyword>
<dbReference type="EMBL" id="NKHU02000387">
    <property type="protein sequence ID" value="RHZ43698.1"/>
    <property type="molecule type" value="Genomic_DNA"/>
</dbReference>
<dbReference type="PRINTS" id="PR00385">
    <property type="entry name" value="P450"/>
</dbReference>
<dbReference type="GO" id="GO:0005506">
    <property type="term" value="F:iron ion binding"/>
    <property type="evidence" value="ECO:0007669"/>
    <property type="project" value="InterPro"/>
</dbReference>
<evidence type="ECO:0000256" key="6">
    <source>
        <dbReference type="ARBA" id="ARBA00023004"/>
    </source>
</evidence>
<accession>A0A397G2B7</accession>
<evidence type="ECO:0000256" key="5">
    <source>
        <dbReference type="ARBA" id="ARBA00023002"/>
    </source>
</evidence>
<dbReference type="GeneID" id="38124283"/>
<dbReference type="VEuPathDB" id="FungiDB:CDV56_102309"/>
<organism evidence="11 12">
    <name type="scientific">Aspergillus thermomutatus</name>
    <name type="common">Neosartorya pseudofischeri</name>
    <dbReference type="NCBI Taxonomy" id="41047"/>
    <lineage>
        <taxon>Eukaryota</taxon>
        <taxon>Fungi</taxon>
        <taxon>Dikarya</taxon>
        <taxon>Ascomycota</taxon>
        <taxon>Pezizomycotina</taxon>
        <taxon>Eurotiomycetes</taxon>
        <taxon>Eurotiomycetidae</taxon>
        <taxon>Eurotiales</taxon>
        <taxon>Aspergillaceae</taxon>
        <taxon>Aspergillus</taxon>
        <taxon>Aspergillus subgen. Fumigati</taxon>
    </lineage>
</organism>
<evidence type="ECO:0000256" key="10">
    <source>
        <dbReference type="SAM" id="Phobius"/>
    </source>
</evidence>
<evidence type="ECO:0000256" key="1">
    <source>
        <dbReference type="ARBA" id="ARBA00001971"/>
    </source>
</evidence>
<dbReference type="Gene3D" id="1.10.630.10">
    <property type="entry name" value="Cytochrome P450"/>
    <property type="match status" value="1"/>
</dbReference>
<keyword evidence="10" id="KW-0472">Membrane</keyword>
<dbReference type="GO" id="GO:0016705">
    <property type="term" value="F:oxidoreductase activity, acting on paired donors, with incorporation or reduction of molecular oxygen"/>
    <property type="evidence" value="ECO:0007669"/>
    <property type="project" value="InterPro"/>
</dbReference>
<evidence type="ECO:0000313" key="11">
    <source>
        <dbReference type="EMBL" id="RHZ43698.1"/>
    </source>
</evidence>
<dbReference type="STRING" id="41047.A0A397G2B7"/>
<dbReference type="GO" id="GO:0044283">
    <property type="term" value="P:small molecule biosynthetic process"/>
    <property type="evidence" value="ECO:0007669"/>
    <property type="project" value="UniProtKB-ARBA"/>
</dbReference>
<dbReference type="SUPFAM" id="SSF48264">
    <property type="entry name" value="Cytochrome P450"/>
    <property type="match status" value="1"/>
</dbReference>
<name>A0A397G2B7_ASPTH</name>
<comment type="similarity">
    <text evidence="2 9">Belongs to the cytochrome P450 family.</text>
</comment>
<evidence type="ECO:0000256" key="3">
    <source>
        <dbReference type="ARBA" id="ARBA00022617"/>
    </source>
</evidence>
<keyword evidence="4 8" id="KW-0479">Metal-binding</keyword>
<dbReference type="OrthoDB" id="3934656at2759"/>
<keyword evidence="12" id="KW-1185">Reference proteome</keyword>
<evidence type="ECO:0000256" key="7">
    <source>
        <dbReference type="ARBA" id="ARBA00023033"/>
    </source>
</evidence>
<dbReference type="InterPro" id="IPR050121">
    <property type="entry name" value="Cytochrome_P450_monoxygenase"/>
</dbReference>
<dbReference type="RefSeq" id="XP_026609951.1">
    <property type="nucleotide sequence ID" value="XM_026755928.1"/>
</dbReference>
<dbReference type="GO" id="GO:0004497">
    <property type="term" value="F:monooxygenase activity"/>
    <property type="evidence" value="ECO:0007669"/>
    <property type="project" value="UniProtKB-KW"/>
</dbReference>
<dbReference type="InterPro" id="IPR002401">
    <property type="entry name" value="Cyt_P450_E_grp-I"/>
</dbReference>
<evidence type="ECO:0000313" key="12">
    <source>
        <dbReference type="Proteomes" id="UP000215305"/>
    </source>
</evidence>
<dbReference type="PANTHER" id="PTHR24305">
    <property type="entry name" value="CYTOCHROME P450"/>
    <property type="match status" value="1"/>
</dbReference>
<sequence length="514" mass="58698">MASETNLSSRSQAYLELFHEWQSAHPLAALTTATLIATSLLFASYVLYARSLSPLAKIDGPFWASLTRLWLVKHSRDGDMHRVIIAAHKRYGSLVRTGPSEVSVADLGAIKKIYGAGTKFRKSDWYSVWQGRRKFDIFPERDEKIHGAQRRLVSHLYAMKSLLQYQDKVNEAIEVFVKRIQDHGRQDPLNLGLWVQFFAFDVIGAITFSKRFGFLEAGSDNGQFKILERALRSGAWVGQMPWVYWLNEALTPYIGNCLDVMVRHGSVRQFAKAQVDDRLAKDNTSYTDLLARFFDVNRGKPSDFDDTAVLSMATSNIFGGSDTTAIALRAIIWYVLKNPRCKQKLVEEISERRRNGQLSFPVALEEAEDMPYLQACMYEALRLHPAVGMSLPRVVPDGGIEIDGRFIPAGTTIGVNPWVAHRDERIFGKNTEEFRPERWLVEDKAELERYFFAFGNGARACLGRNISWMEMSKLVPTLFSRFDMSLTNNNAEWTEKCWWFVKQDNVYVKFAPLE</sequence>
<evidence type="ECO:0000256" key="4">
    <source>
        <dbReference type="ARBA" id="ARBA00022723"/>
    </source>
</evidence>
<gene>
    <name evidence="11" type="ORF">CDV56_102309</name>
</gene>
<evidence type="ECO:0000256" key="9">
    <source>
        <dbReference type="RuleBase" id="RU000461"/>
    </source>
</evidence>
<evidence type="ECO:0000256" key="2">
    <source>
        <dbReference type="ARBA" id="ARBA00010617"/>
    </source>
</evidence>
<dbReference type="InterPro" id="IPR017972">
    <property type="entry name" value="Cyt_P450_CS"/>
</dbReference>
<dbReference type="InterPro" id="IPR036396">
    <property type="entry name" value="Cyt_P450_sf"/>
</dbReference>
<keyword evidence="10" id="KW-0812">Transmembrane</keyword>
<dbReference type="InterPro" id="IPR001128">
    <property type="entry name" value="Cyt_P450"/>
</dbReference>
<reference evidence="11" key="1">
    <citation type="submission" date="2018-08" db="EMBL/GenBank/DDBJ databases">
        <title>Draft genome sequence of azole-resistant Aspergillus thermomutatus (Neosartorya pseudofischeri) strain HMR AF 39, isolated from a human nasal aspirate.</title>
        <authorList>
            <person name="Parent-Michaud M."/>
            <person name="Dufresne P.J."/>
            <person name="Fournier E."/>
            <person name="Martineau C."/>
            <person name="Moreira S."/>
            <person name="Perkins V."/>
            <person name="De Repentigny L."/>
            <person name="Dufresne S.F."/>
        </authorList>
    </citation>
    <scope>NUCLEOTIDE SEQUENCE [LARGE SCALE GENOMIC DNA]</scope>
    <source>
        <strain evidence="11">HMR AF 39</strain>
    </source>
</reference>
<proteinExistence type="inferred from homology"/>